<dbReference type="AlphaFoldDB" id="A0A4R6TCY3"/>
<dbReference type="EMBL" id="SNYH01000003">
    <property type="protein sequence ID" value="TDQ27685.1"/>
    <property type="molecule type" value="Genomic_DNA"/>
</dbReference>
<sequence length="105" mass="12008">METIVLDSITLTKKQEVLNALFPIKTDYPEYDGDVYSTVDFSINFETQNFYVVISGEVLVEWRGGDFKFDCVSSINVVINSHNGEVSLEDEFINQITNNLEFQNL</sequence>
<proteinExistence type="predicted"/>
<comment type="caution">
    <text evidence="1">The sequence shown here is derived from an EMBL/GenBank/DDBJ whole genome shotgun (WGS) entry which is preliminary data.</text>
</comment>
<organism evidence="1 2">
    <name type="scientific">Tenacibaculum caenipelagi</name>
    <dbReference type="NCBI Taxonomy" id="1325435"/>
    <lineage>
        <taxon>Bacteria</taxon>
        <taxon>Pseudomonadati</taxon>
        <taxon>Bacteroidota</taxon>
        <taxon>Flavobacteriia</taxon>
        <taxon>Flavobacteriales</taxon>
        <taxon>Flavobacteriaceae</taxon>
        <taxon>Tenacibaculum</taxon>
    </lineage>
</organism>
<protein>
    <submittedName>
        <fullName evidence="1">Uncharacterized protein</fullName>
    </submittedName>
</protein>
<evidence type="ECO:0000313" key="2">
    <source>
        <dbReference type="Proteomes" id="UP000295390"/>
    </source>
</evidence>
<dbReference type="Proteomes" id="UP000295390">
    <property type="component" value="Unassembled WGS sequence"/>
</dbReference>
<name>A0A4R6TCY3_9FLAO</name>
<keyword evidence="2" id="KW-1185">Reference proteome</keyword>
<reference evidence="1 2" key="1">
    <citation type="submission" date="2019-03" db="EMBL/GenBank/DDBJ databases">
        <title>Genomic Encyclopedia of Type Strains, Phase III (KMG-III): the genomes of soil and plant-associated and newly described type strains.</title>
        <authorList>
            <person name="Whitman W."/>
        </authorList>
    </citation>
    <scope>NUCLEOTIDE SEQUENCE [LARGE SCALE GENOMIC DNA]</scope>
    <source>
        <strain evidence="1 2">CECT 8283</strain>
    </source>
</reference>
<evidence type="ECO:0000313" key="1">
    <source>
        <dbReference type="EMBL" id="TDQ27685.1"/>
    </source>
</evidence>
<gene>
    <name evidence="1" type="ORF">DFQ07_1536</name>
</gene>
<accession>A0A4R6TCY3</accession>
<dbReference type="RefSeq" id="WP_133535665.1">
    <property type="nucleotide sequence ID" value="NZ_SNYH01000003.1"/>
</dbReference>